<dbReference type="EMBL" id="JAMWBK010000008">
    <property type="protein sequence ID" value="KAJ8902813.1"/>
    <property type="molecule type" value="Genomic_DNA"/>
</dbReference>
<gene>
    <name evidence="2" type="ORF">NDN08_006133</name>
</gene>
<evidence type="ECO:0000256" key="1">
    <source>
        <dbReference type="SAM" id="MobiDB-lite"/>
    </source>
</evidence>
<reference evidence="2 3" key="1">
    <citation type="journal article" date="2023" name="Nat. Commun.">
        <title>Origin of minicircular mitochondrial genomes in red algae.</title>
        <authorList>
            <person name="Lee Y."/>
            <person name="Cho C.H."/>
            <person name="Lee Y.M."/>
            <person name="Park S.I."/>
            <person name="Yang J.H."/>
            <person name="West J.A."/>
            <person name="Bhattacharya D."/>
            <person name="Yoon H.S."/>
        </authorList>
    </citation>
    <scope>NUCLEOTIDE SEQUENCE [LARGE SCALE GENOMIC DNA]</scope>
    <source>
        <strain evidence="2 3">CCMP1338</strain>
        <tissue evidence="2">Whole cell</tissue>
    </source>
</reference>
<feature type="region of interest" description="Disordered" evidence="1">
    <location>
        <begin position="1"/>
        <end position="20"/>
    </location>
</feature>
<protein>
    <recommendedName>
        <fullName evidence="4">Mediator complex subunit 11</fullName>
    </recommendedName>
</protein>
<dbReference type="AlphaFoldDB" id="A0AAV8UNZ9"/>
<sequence>MGILGGKAGSATGRGGRACGTASNTRTYKMDMSMANGVGEPSGLLASRRDKVLRLMDMLVEALDQVSQINTETAEKFSRQLETFMKTLAELRKEVHGDILKLGADLRVEDPSRISFLKADVSVQKLAFIEESLKMILDGENLRGDGAIRKAAGDHLAAQDEPMKPA</sequence>
<evidence type="ECO:0000313" key="2">
    <source>
        <dbReference type="EMBL" id="KAJ8902813.1"/>
    </source>
</evidence>
<accession>A0AAV8UNZ9</accession>
<organism evidence="2 3">
    <name type="scientific">Rhodosorus marinus</name>
    <dbReference type="NCBI Taxonomy" id="101924"/>
    <lineage>
        <taxon>Eukaryota</taxon>
        <taxon>Rhodophyta</taxon>
        <taxon>Stylonematophyceae</taxon>
        <taxon>Stylonematales</taxon>
        <taxon>Stylonemataceae</taxon>
        <taxon>Rhodosorus</taxon>
    </lineage>
</organism>
<dbReference type="Proteomes" id="UP001157974">
    <property type="component" value="Unassembled WGS sequence"/>
</dbReference>
<proteinExistence type="predicted"/>
<evidence type="ECO:0008006" key="4">
    <source>
        <dbReference type="Google" id="ProtNLM"/>
    </source>
</evidence>
<comment type="caution">
    <text evidence="2">The sequence shown here is derived from an EMBL/GenBank/DDBJ whole genome shotgun (WGS) entry which is preliminary data.</text>
</comment>
<evidence type="ECO:0000313" key="3">
    <source>
        <dbReference type="Proteomes" id="UP001157974"/>
    </source>
</evidence>
<feature type="compositionally biased region" description="Gly residues" evidence="1">
    <location>
        <begin position="1"/>
        <end position="18"/>
    </location>
</feature>
<keyword evidence="3" id="KW-1185">Reference proteome</keyword>
<name>A0AAV8UNZ9_9RHOD</name>